<keyword evidence="3" id="KW-1185">Reference proteome</keyword>
<dbReference type="STRING" id="52.CMC5_072540"/>
<dbReference type="OrthoDB" id="9758365at2"/>
<dbReference type="AlphaFoldDB" id="A0A0K1EQU9"/>
<dbReference type="PANTHER" id="PTHR45982:SF1">
    <property type="entry name" value="REGULATOR OF CHROMOSOME CONDENSATION"/>
    <property type="match status" value="1"/>
</dbReference>
<feature type="chain" id="PRO_5005459857" evidence="1">
    <location>
        <begin position="23"/>
        <end position="433"/>
    </location>
</feature>
<dbReference type="GO" id="GO:0005085">
    <property type="term" value="F:guanyl-nucleotide exchange factor activity"/>
    <property type="evidence" value="ECO:0007669"/>
    <property type="project" value="TreeGrafter"/>
</dbReference>
<dbReference type="InterPro" id="IPR051553">
    <property type="entry name" value="Ran_GTPase-activating"/>
</dbReference>
<dbReference type="PROSITE" id="PS50012">
    <property type="entry name" value="RCC1_3"/>
    <property type="match status" value="1"/>
</dbReference>
<dbReference type="RefSeq" id="WP_050434564.1">
    <property type="nucleotide sequence ID" value="NZ_CP012159.1"/>
</dbReference>
<organism evidence="2 3">
    <name type="scientific">Chondromyces crocatus</name>
    <dbReference type="NCBI Taxonomy" id="52"/>
    <lineage>
        <taxon>Bacteria</taxon>
        <taxon>Pseudomonadati</taxon>
        <taxon>Myxococcota</taxon>
        <taxon>Polyangia</taxon>
        <taxon>Polyangiales</taxon>
        <taxon>Polyangiaceae</taxon>
        <taxon>Chondromyces</taxon>
    </lineage>
</organism>
<proteinExistence type="predicted"/>
<dbReference type="GO" id="GO:0005737">
    <property type="term" value="C:cytoplasm"/>
    <property type="evidence" value="ECO:0007669"/>
    <property type="project" value="TreeGrafter"/>
</dbReference>
<dbReference type="SUPFAM" id="SSF50985">
    <property type="entry name" value="RCC1/BLIP-II"/>
    <property type="match status" value="2"/>
</dbReference>
<dbReference type="EMBL" id="CP012159">
    <property type="protein sequence ID" value="AKT43027.1"/>
    <property type="molecule type" value="Genomic_DNA"/>
</dbReference>
<evidence type="ECO:0000256" key="1">
    <source>
        <dbReference type="SAM" id="SignalP"/>
    </source>
</evidence>
<reference evidence="2 3" key="1">
    <citation type="submission" date="2015-07" db="EMBL/GenBank/DDBJ databases">
        <title>Genome analysis of myxobacterium Chondromyces crocatus Cm c5 reveals a high potential for natural compound synthesis and the genetic basis for the loss of fruiting body formation.</title>
        <authorList>
            <person name="Zaburannyi N."/>
            <person name="Bunk B."/>
            <person name="Maier J."/>
            <person name="Overmann J."/>
            <person name="Mueller R."/>
        </authorList>
    </citation>
    <scope>NUCLEOTIDE SEQUENCE [LARGE SCALE GENOMIC DNA]</scope>
    <source>
        <strain evidence="2 3">Cm c5</strain>
    </source>
</reference>
<dbReference type="InterPro" id="IPR009091">
    <property type="entry name" value="RCC1/BLIP-II"/>
</dbReference>
<evidence type="ECO:0000313" key="3">
    <source>
        <dbReference type="Proteomes" id="UP000067626"/>
    </source>
</evidence>
<protein>
    <submittedName>
        <fullName evidence="2">Uncharacterized protein</fullName>
    </submittedName>
</protein>
<sequence length="433" mass="44081">MKRGSTFLFVAMSQLACGVAHVDLGSSDPAEESEFLFAMGASATCAVGSDGILRCYGVGTDGRFGVPPSTFTETCAGEPCVAAKAIRIGQTPTSSVTLGDSFLCATLGGDTRCAGGNSFGMLGRGQHDRDAHTNFVAVDGRHALSKLVAGRGHACGLSSSGGVWCWGIGVHGQLGRDPNTLGDCGLPANVEEATRLAVSPTDILRCSEVPALVPGLTGITDLRAGPFATCAYSAPSGWRCFGRNVSGSLGVGTSHTGVFTPTALTVAGTMDVALGPTHGCLVDREGFVQCFGRAELGQLGIGTTAPDTCEGSPCALAPVMVRGLGPARRVAVGDAHSCVLLHDGSVSCFGSDSHGQIGDGDTTSDDCGGKRCSLAPRSVRSYVGIFKQISAHGDATCATNGYDGLFCWGDGTRGELGQDVPQILSTPTRVPIP</sequence>
<accession>A0A0K1EQU9</accession>
<dbReference type="Gene3D" id="2.130.10.30">
    <property type="entry name" value="Regulator of chromosome condensation 1/beta-lactamase-inhibitor protein II"/>
    <property type="match status" value="2"/>
</dbReference>
<dbReference type="KEGG" id="ccro:CMC5_072540"/>
<keyword evidence="1" id="KW-0732">Signal</keyword>
<feature type="signal peptide" evidence="1">
    <location>
        <begin position="1"/>
        <end position="22"/>
    </location>
</feature>
<dbReference type="PANTHER" id="PTHR45982">
    <property type="entry name" value="REGULATOR OF CHROMOSOME CONDENSATION"/>
    <property type="match status" value="1"/>
</dbReference>
<gene>
    <name evidence="2" type="ORF">CMC5_072540</name>
</gene>
<dbReference type="PRINTS" id="PR00633">
    <property type="entry name" value="RCCNDNSATION"/>
</dbReference>
<evidence type="ECO:0000313" key="2">
    <source>
        <dbReference type="EMBL" id="AKT43027.1"/>
    </source>
</evidence>
<dbReference type="Proteomes" id="UP000067626">
    <property type="component" value="Chromosome"/>
</dbReference>
<dbReference type="InterPro" id="IPR000408">
    <property type="entry name" value="Reg_chr_condens"/>
</dbReference>
<dbReference type="Pfam" id="PF13540">
    <property type="entry name" value="RCC1_2"/>
    <property type="match status" value="2"/>
</dbReference>
<name>A0A0K1EQU9_CHOCO</name>